<evidence type="ECO:0000313" key="3">
    <source>
        <dbReference type="Proteomes" id="UP001138540"/>
    </source>
</evidence>
<dbReference type="EMBL" id="JACHKA010000001">
    <property type="protein sequence ID" value="MBB5986279.1"/>
    <property type="molecule type" value="Genomic_DNA"/>
</dbReference>
<dbReference type="Pfam" id="PF00561">
    <property type="entry name" value="Abhydrolase_1"/>
    <property type="match status" value="1"/>
</dbReference>
<feature type="domain" description="AB hydrolase-1" evidence="1">
    <location>
        <begin position="28"/>
        <end position="182"/>
    </location>
</feature>
<organism evidence="2 3">
    <name type="scientific">Sphingobium lignivorans</name>
    <dbReference type="NCBI Taxonomy" id="2735886"/>
    <lineage>
        <taxon>Bacteria</taxon>
        <taxon>Pseudomonadati</taxon>
        <taxon>Pseudomonadota</taxon>
        <taxon>Alphaproteobacteria</taxon>
        <taxon>Sphingomonadales</taxon>
        <taxon>Sphingomonadaceae</taxon>
        <taxon>Sphingobium</taxon>
    </lineage>
</organism>
<dbReference type="PANTHER" id="PTHR43433:SF5">
    <property type="entry name" value="AB HYDROLASE-1 DOMAIN-CONTAINING PROTEIN"/>
    <property type="match status" value="1"/>
</dbReference>
<dbReference type="InterPro" id="IPR000073">
    <property type="entry name" value="AB_hydrolase_1"/>
</dbReference>
<evidence type="ECO:0000313" key="2">
    <source>
        <dbReference type="EMBL" id="MBB5986279.1"/>
    </source>
</evidence>
<dbReference type="SUPFAM" id="SSF53474">
    <property type="entry name" value="alpha/beta-Hydrolases"/>
    <property type="match status" value="1"/>
</dbReference>
<name>A0ABR6NG74_9SPHN</name>
<proteinExistence type="predicted"/>
<keyword evidence="3" id="KW-1185">Reference proteome</keyword>
<dbReference type="InterPro" id="IPR029058">
    <property type="entry name" value="AB_hydrolase_fold"/>
</dbReference>
<dbReference type="Gene3D" id="3.40.50.1820">
    <property type="entry name" value="alpha/beta hydrolase"/>
    <property type="match status" value="1"/>
</dbReference>
<reference evidence="2 3" key="1">
    <citation type="submission" date="2020-08" db="EMBL/GenBank/DDBJ databases">
        <title>Exploring microbial biodiversity for novel pathways involved in the catabolism of aromatic compounds derived from lignin.</title>
        <authorList>
            <person name="Elkins J."/>
        </authorList>
    </citation>
    <scope>NUCLEOTIDE SEQUENCE [LARGE SCALE GENOMIC DNA]</scope>
    <source>
        <strain evidence="2 3">B1D3A</strain>
    </source>
</reference>
<evidence type="ECO:0000259" key="1">
    <source>
        <dbReference type="Pfam" id="PF00561"/>
    </source>
</evidence>
<protein>
    <submittedName>
        <fullName evidence="2">Pimeloyl-ACP methyl ester carboxylesterase</fullName>
    </submittedName>
</protein>
<dbReference type="Proteomes" id="UP001138540">
    <property type="component" value="Unassembled WGS sequence"/>
</dbReference>
<dbReference type="RefSeq" id="WP_184153611.1">
    <property type="nucleotide sequence ID" value="NZ_JACHKA010000001.1"/>
</dbReference>
<comment type="caution">
    <text evidence="2">The sequence shown here is derived from an EMBL/GenBank/DDBJ whole genome shotgun (WGS) entry which is preliminary data.</text>
</comment>
<accession>A0ABR6NG74</accession>
<dbReference type="InterPro" id="IPR050471">
    <property type="entry name" value="AB_hydrolase"/>
</dbReference>
<gene>
    <name evidence="2" type="ORF">HNP60_002253</name>
</gene>
<sequence>MSAQATLDFFPGHDGVRIAVHRLGAGRPVLLLHGLSSSAQINWIRYGTAARLAEAGFEAIMIDQRVHGRSDTPADAAAYPQDVMLLDMEAVIPALGLDSFDLAGYSMGSRICTALVTRGLAPRRLVLGGMGLEGLLDWAPRRQFFLDALDRFDIARAGDRDFMAIQFMKTIKVDREALRHLLLSMPNISEADLAAVTMPTLVLSGTEDRDNGSAEALAQALPNAEYWTVPGNHMSCITLPDFGEAIVRYLAA</sequence>
<dbReference type="PANTHER" id="PTHR43433">
    <property type="entry name" value="HYDROLASE, ALPHA/BETA FOLD FAMILY PROTEIN"/>
    <property type="match status" value="1"/>
</dbReference>